<evidence type="ECO:0000313" key="11">
    <source>
        <dbReference type="Proteomes" id="UP000663866"/>
    </source>
</evidence>
<evidence type="ECO:0000313" key="7">
    <source>
        <dbReference type="EMBL" id="CAF4149627.1"/>
    </source>
</evidence>
<reference evidence="7" key="1">
    <citation type="submission" date="2021-02" db="EMBL/GenBank/DDBJ databases">
        <authorList>
            <person name="Nowell W R."/>
        </authorList>
    </citation>
    <scope>NUCLEOTIDE SEQUENCE</scope>
</reference>
<dbReference type="EMBL" id="CAJNOV010004799">
    <property type="protein sequence ID" value="CAF1187348.1"/>
    <property type="molecule type" value="Genomic_DNA"/>
</dbReference>
<dbReference type="Proteomes" id="UP000663834">
    <property type="component" value="Unassembled WGS sequence"/>
</dbReference>
<dbReference type="EMBL" id="CAJNRE010015447">
    <property type="protein sequence ID" value="CAF2137209.1"/>
    <property type="molecule type" value="Genomic_DNA"/>
</dbReference>
<comment type="caution">
    <text evidence="7">The sequence shown here is derived from an EMBL/GenBank/DDBJ whole genome shotgun (WGS) entry which is preliminary data.</text>
</comment>
<proteinExistence type="predicted"/>
<evidence type="ECO:0000313" key="5">
    <source>
        <dbReference type="EMBL" id="CAF2137209.1"/>
    </source>
</evidence>
<organism evidence="7 11">
    <name type="scientific">Rotaria magnacalcarata</name>
    <dbReference type="NCBI Taxonomy" id="392030"/>
    <lineage>
        <taxon>Eukaryota</taxon>
        <taxon>Metazoa</taxon>
        <taxon>Spiralia</taxon>
        <taxon>Gnathifera</taxon>
        <taxon>Rotifera</taxon>
        <taxon>Eurotatoria</taxon>
        <taxon>Bdelloidea</taxon>
        <taxon>Philodinida</taxon>
        <taxon>Philodinidae</taxon>
        <taxon>Rotaria</taxon>
    </lineage>
</organism>
<dbReference type="Proteomes" id="UP000663855">
    <property type="component" value="Unassembled WGS sequence"/>
</dbReference>
<dbReference type="EMBL" id="CAJOBG010005354">
    <property type="protein sequence ID" value="CAF4149627.1"/>
    <property type="molecule type" value="Genomic_DNA"/>
</dbReference>
<dbReference type="EMBL" id="CAJOBI010337364">
    <property type="protein sequence ID" value="CAF5207800.1"/>
    <property type="molecule type" value="Genomic_DNA"/>
</dbReference>
<evidence type="ECO:0000313" key="10">
    <source>
        <dbReference type="EMBL" id="CAF5207800.1"/>
    </source>
</evidence>
<dbReference type="EMBL" id="CAJNRG010007697">
    <property type="protein sequence ID" value="CAF2097264.1"/>
    <property type="molecule type" value="Genomic_DNA"/>
</dbReference>
<dbReference type="Proteomes" id="UP000676336">
    <property type="component" value="Unassembled WGS sequence"/>
</dbReference>
<dbReference type="EMBL" id="CAJOBH010006387">
    <property type="protein sequence ID" value="CAF4054686.1"/>
    <property type="molecule type" value="Genomic_DNA"/>
</dbReference>
<dbReference type="Proteomes" id="UP000663842">
    <property type="component" value="Unassembled WGS sequence"/>
</dbReference>
<dbReference type="InterPro" id="IPR012337">
    <property type="entry name" value="RNaseH-like_sf"/>
</dbReference>
<dbReference type="EMBL" id="CAJOBF010005492">
    <property type="protein sequence ID" value="CAF4177163.1"/>
    <property type="molecule type" value="Genomic_DNA"/>
</dbReference>
<sequence>MLKRLLMVQSIINNITHSPHTDIGFTAKQVKKLRSLRNNHSEWELLQSLASVLAPFYLATKCLSGRKYTTLSVSYWVSQNLSIYLTTETPNATLENKNVYVND</sequence>
<evidence type="ECO:0000313" key="6">
    <source>
        <dbReference type="EMBL" id="CAF4054686.1"/>
    </source>
</evidence>
<accession>A0A819XYA1</accession>
<dbReference type="Proteomes" id="UP000663856">
    <property type="component" value="Unassembled WGS sequence"/>
</dbReference>
<dbReference type="EMBL" id="CAJNRF010006863">
    <property type="protein sequence ID" value="CAF2085630.1"/>
    <property type="molecule type" value="Genomic_DNA"/>
</dbReference>
<evidence type="ECO:0000313" key="3">
    <source>
        <dbReference type="EMBL" id="CAF2085630.1"/>
    </source>
</evidence>
<dbReference type="EMBL" id="CAJNOW010007948">
    <property type="protein sequence ID" value="CAF1526459.1"/>
    <property type="molecule type" value="Genomic_DNA"/>
</dbReference>
<gene>
    <name evidence="6" type="ORF">BYL167_LOCUS16619</name>
    <name evidence="1" type="ORF">CJN711_LOCUS11324</name>
    <name evidence="9" type="ORF">GIL414_LOCUS68008</name>
    <name evidence="2" type="ORF">KQP761_LOCUS16016</name>
    <name evidence="5" type="ORF">MBJ925_LOCUS28805</name>
    <name evidence="7" type="ORF">OVN521_LOCUS23521</name>
    <name evidence="10" type="ORF">SMN809_LOCUS77439</name>
    <name evidence="8" type="ORF">UXM345_LOCUS26631</name>
    <name evidence="3" type="ORF">WKI299_LOCUS17080</name>
    <name evidence="4" type="ORF">XDN619_LOCUS17965</name>
</gene>
<dbReference type="Proteomes" id="UP000663866">
    <property type="component" value="Unassembled WGS sequence"/>
</dbReference>
<dbReference type="Proteomes" id="UP000681720">
    <property type="component" value="Unassembled WGS sequence"/>
</dbReference>
<keyword evidence="11" id="KW-1185">Reference proteome</keyword>
<protein>
    <submittedName>
        <fullName evidence="7">Uncharacterized protein</fullName>
    </submittedName>
</protein>
<evidence type="ECO:0000313" key="8">
    <source>
        <dbReference type="EMBL" id="CAF4177163.1"/>
    </source>
</evidence>
<dbReference type="AlphaFoldDB" id="A0A819XYA1"/>
<evidence type="ECO:0000313" key="1">
    <source>
        <dbReference type="EMBL" id="CAF1187348.1"/>
    </source>
</evidence>
<dbReference type="Proteomes" id="UP000663887">
    <property type="component" value="Unassembled WGS sequence"/>
</dbReference>
<dbReference type="EMBL" id="CAJOBJ010327125">
    <property type="protein sequence ID" value="CAF5176937.1"/>
    <property type="molecule type" value="Genomic_DNA"/>
</dbReference>
<dbReference type="OrthoDB" id="2438421at2759"/>
<dbReference type="Proteomes" id="UP000681967">
    <property type="component" value="Unassembled WGS sequence"/>
</dbReference>
<evidence type="ECO:0000313" key="9">
    <source>
        <dbReference type="EMBL" id="CAF5176937.1"/>
    </source>
</evidence>
<dbReference type="Proteomes" id="UP000663824">
    <property type="component" value="Unassembled WGS sequence"/>
</dbReference>
<evidence type="ECO:0000313" key="2">
    <source>
        <dbReference type="EMBL" id="CAF1526459.1"/>
    </source>
</evidence>
<name>A0A819XYA1_9BILA</name>
<evidence type="ECO:0000313" key="4">
    <source>
        <dbReference type="EMBL" id="CAF2097264.1"/>
    </source>
</evidence>
<dbReference type="SUPFAM" id="SSF53098">
    <property type="entry name" value="Ribonuclease H-like"/>
    <property type="match status" value="1"/>
</dbReference>